<accession>A0A7W3UH68</accession>
<dbReference type="SUPFAM" id="SSF46785">
    <property type="entry name" value="Winged helix' DNA-binding domain"/>
    <property type="match status" value="1"/>
</dbReference>
<evidence type="ECO:0000256" key="4">
    <source>
        <dbReference type="ARBA" id="ARBA00023163"/>
    </source>
</evidence>
<dbReference type="InterPro" id="IPR005119">
    <property type="entry name" value="LysR_subst-bd"/>
</dbReference>
<evidence type="ECO:0000313" key="9">
    <source>
        <dbReference type="Proteomes" id="UP001199710"/>
    </source>
</evidence>
<evidence type="ECO:0000259" key="5">
    <source>
        <dbReference type="PROSITE" id="PS50931"/>
    </source>
</evidence>
<dbReference type="EMBL" id="JACIVE010000045">
    <property type="protein sequence ID" value="MBB1095379.1"/>
    <property type="molecule type" value="Genomic_DNA"/>
</dbReference>
<name>A0A7W3UH68_9LACO</name>
<dbReference type="InterPro" id="IPR050950">
    <property type="entry name" value="HTH-type_LysR_regulators"/>
</dbReference>
<dbReference type="SUPFAM" id="SSF53850">
    <property type="entry name" value="Periplasmic binding protein-like II"/>
    <property type="match status" value="1"/>
</dbReference>
<proteinExistence type="inferred from homology"/>
<dbReference type="Gene3D" id="3.40.190.290">
    <property type="match status" value="1"/>
</dbReference>
<evidence type="ECO:0000256" key="2">
    <source>
        <dbReference type="ARBA" id="ARBA00023015"/>
    </source>
</evidence>
<sequence length="288" mass="33573">MNLKQLRYFLTVAQERQLTSAAKLLYIAQPPLSYQMKQLEKELGTKLFIRESHGITLTESGKIFQRYAQQVVNLTNETTEELGKEQNGMRGIIRMGLISSAGNIVPNQEMLNFTKFYPDIKFQIYEDNTINLIDKLQNGLVDLAVVRTPFNMQDLAKVNIVTDKMAAVYNPNYYSFESNELKLPDLMKQPLILYRRFETIFNNSFAQQGIYPYYAVKCDDARTSILWADRGMGIALVPYSIAKEYTQQQIKILDYSRWQTKIQLVWRKNYQIKPITQRFIDTFTNHLA</sequence>
<dbReference type="Proteomes" id="UP001199710">
    <property type="component" value="Unassembled WGS sequence"/>
</dbReference>
<dbReference type="GO" id="GO:0005829">
    <property type="term" value="C:cytosol"/>
    <property type="evidence" value="ECO:0007669"/>
    <property type="project" value="TreeGrafter"/>
</dbReference>
<evidence type="ECO:0000256" key="1">
    <source>
        <dbReference type="ARBA" id="ARBA00009437"/>
    </source>
</evidence>
<dbReference type="GO" id="GO:0003677">
    <property type="term" value="F:DNA binding"/>
    <property type="evidence" value="ECO:0007669"/>
    <property type="project" value="UniProtKB-KW"/>
</dbReference>
<keyword evidence="4" id="KW-0804">Transcription</keyword>
<gene>
    <name evidence="6" type="ORF">H5R92_04155</name>
    <name evidence="7" type="ORF">LTY36_03810</name>
</gene>
<dbReference type="EMBL" id="JAJPDE010000055">
    <property type="protein sequence ID" value="MCD7130317.1"/>
    <property type="molecule type" value="Genomic_DNA"/>
</dbReference>
<keyword evidence="2" id="KW-0805">Transcription regulation</keyword>
<evidence type="ECO:0000313" key="7">
    <source>
        <dbReference type="EMBL" id="MCD7130317.1"/>
    </source>
</evidence>
<comment type="similarity">
    <text evidence="1">Belongs to the LysR transcriptional regulatory family.</text>
</comment>
<reference evidence="6 8" key="1">
    <citation type="submission" date="2020-07" db="EMBL/GenBank/DDBJ databases">
        <title>Description of Limosilactobacillus balticus sp. nov., Limosilactobacillus agrestis sp. nov., Limosilactobacillus albertensis sp. nov., Limosilactobacillus rudii sp. nov., Limosilactobacillus fastidiosus sp. nov., five novel Limosilactobacillus species isolated from the vertebrate gastrointestinal tract, and proposal of 6 subspecies of Limosilactobacillus reuteri adapted to the gastrointestinal tract of specific vertebrate hosts.</title>
        <authorList>
            <person name="Li F."/>
            <person name="Cheng C."/>
            <person name="Zheng J."/>
            <person name="Quevedo R.M."/>
            <person name="Li J."/>
            <person name="Roos S."/>
            <person name="Gaenzle M.G."/>
            <person name="Walter J."/>
        </authorList>
    </citation>
    <scope>NUCLEOTIDE SEQUENCE [LARGE SCALE GENOMIC DNA]</scope>
    <source>
        <strain evidence="6 8">BG-MG3-A</strain>
    </source>
</reference>
<dbReference type="FunFam" id="1.10.10.10:FF:000001">
    <property type="entry name" value="LysR family transcriptional regulator"/>
    <property type="match status" value="1"/>
</dbReference>
<dbReference type="GO" id="GO:0003700">
    <property type="term" value="F:DNA-binding transcription factor activity"/>
    <property type="evidence" value="ECO:0007669"/>
    <property type="project" value="InterPro"/>
</dbReference>
<dbReference type="Pfam" id="PF00126">
    <property type="entry name" value="HTH_1"/>
    <property type="match status" value="1"/>
</dbReference>
<evidence type="ECO:0000313" key="8">
    <source>
        <dbReference type="Proteomes" id="UP000534578"/>
    </source>
</evidence>
<protein>
    <submittedName>
        <fullName evidence="6">LysR family transcriptional regulator</fullName>
    </submittedName>
</protein>
<dbReference type="Gene3D" id="1.10.10.10">
    <property type="entry name" value="Winged helix-like DNA-binding domain superfamily/Winged helix DNA-binding domain"/>
    <property type="match status" value="1"/>
</dbReference>
<dbReference type="AlphaFoldDB" id="A0A7W3UH68"/>
<evidence type="ECO:0000256" key="3">
    <source>
        <dbReference type="ARBA" id="ARBA00023125"/>
    </source>
</evidence>
<dbReference type="PROSITE" id="PS50931">
    <property type="entry name" value="HTH_LYSR"/>
    <property type="match status" value="1"/>
</dbReference>
<keyword evidence="3" id="KW-0238">DNA-binding</keyword>
<evidence type="ECO:0000313" key="6">
    <source>
        <dbReference type="EMBL" id="MBB1095379.1"/>
    </source>
</evidence>
<dbReference type="InterPro" id="IPR036390">
    <property type="entry name" value="WH_DNA-bd_sf"/>
</dbReference>
<dbReference type="Pfam" id="PF03466">
    <property type="entry name" value="LysR_substrate"/>
    <property type="match status" value="1"/>
</dbReference>
<dbReference type="CDD" id="cd05466">
    <property type="entry name" value="PBP2_LTTR_substrate"/>
    <property type="match status" value="1"/>
</dbReference>
<comment type="caution">
    <text evidence="6">The sequence shown here is derived from an EMBL/GenBank/DDBJ whole genome shotgun (WGS) entry which is preliminary data.</text>
</comment>
<reference evidence="7 9" key="2">
    <citation type="submission" date="2021-12" db="EMBL/GenBank/DDBJ databases">
        <title>A phylogenomic analysis of Limosilactobacillus reuteri reveals ancient and stable evolutionary relationships with rodents and birds and zoonotic transmission to humans.</title>
        <authorList>
            <person name="Li F."/>
            <person name="Li X."/>
            <person name="Cheng C."/>
            <person name="Tollenaar S."/>
            <person name="Zhang J.S."/>
            <person name="Simpson D."/>
            <person name="Tasseva G."/>
            <person name="Perez-Munoz M.E."/>
            <person name="Frese S."/>
            <person name="Gaenzle M.G."/>
            <person name="Walter J."/>
            <person name="Zheng J."/>
        </authorList>
    </citation>
    <scope>NUCLEOTIDE SEQUENCE [LARGE SCALE GENOMIC DNA]</scope>
    <source>
        <strain evidence="7 9">BG-MG3-B</strain>
    </source>
</reference>
<dbReference type="RefSeq" id="WP_182578300.1">
    <property type="nucleotide sequence ID" value="NZ_JACIVE010000045.1"/>
</dbReference>
<keyword evidence="9" id="KW-1185">Reference proteome</keyword>
<dbReference type="PRINTS" id="PR00039">
    <property type="entry name" value="HTHLYSR"/>
</dbReference>
<dbReference type="PANTHER" id="PTHR30419">
    <property type="entry name" value="HTH-TYPE TRANSCRIPTIONAL REGULATOR YBHD"/>
    <property type="match status" value="1"/>
</dbReference>
<organism evidence="6 8">
    <name type="scientific">Limosilactobacillus agrestis</name>
    <dbReference type="NCBI Taxonomy" id="2759748"/>
    <lineage>
        <taxon>Bacteria</taxon>
        <taxon>Bacillati</taxon>
        <taxon>Bacillota</taxon>
        <taxon>Bacilli</taxon>
        <taxon>Lactobacillales</taxon>
        <taxon>Lactobacillaceae</taxon>
        <taxon>Limosilactobacillus</taxon>
    </lineage>
</organism>
<dbReference type="InterPro" id="IPR000847">
    <property type="entry name" value="LysR_HTH_N"/>
</dbReference>
<feature type="domain" description="HTH lysR-type" evidence="5">
    <location>
        <begin position="1"/>
        <end position="58"/>
    </location>
</feature>
<dbReference type="InterPro" id="IPR036388">
    <property type="entry name" value="WH-like_DNA-bd_sf"/>
</dbReference>
<dbReference type="PANTHER" id="PTHR30419:SF28">
    <property type="entry name" value="HTH-TYPE TRANSCRIPTIONAL REGULATOR BSDA"/>
    <property type="match status" value="1"/>
</dbReference>
<dbReference type="Proteomes" id="UP000534578">
    <property type="component" value="Unassembled WGS sequence"/>
</dbReference>